<evidence type="ECO:0000259" key="7">
    <source>
        <dbReference type="PROSITE" id="PS50600"/>
    </source>
</evidence>
<feature type="compositionally biased region" description="Basic and acidic residues" evidence="6">
    <location>
        <begin position="918"/>
        <end position="930"/>
    </location>
</feature>
<evidence type="ECO:0000256" key="1">
    <source>
        <dbReference type="ARBA" id="ARBA00005234"/>
    </source>
</evidence>
<feature type="compositionally biased region" description="Basic and acidic residues" evidence="6">
    <location>
        <begin position="626"/>
        <end position="640"/>
    </location>
</feature>
<feature type="compositionally biased region" description="Polar residues" evidence="6">
    <location>
        <begin position="865"/>
        <end position="874"/>
    </location>
</feature>
<evidence type="ECO:0000256" key="2">
    <source>
        <dbReference type="ARBA" id="ARBA00022553"/>
    </source>
</evidence>
<sequence length="976" mass="108692">MGPTSYTMPSHQSRARRMGPRPFNNLHGSGNNDKRIRTPSKPSDDDPPAKRQKCEREKSPSLSIDSSQQLREAEGTPSKENRVFEGIASLKELSRHRSALKPRARRLYRDAGPKIDQVNADKPGQTRAEVVDVEIDAGSPDALSIIDPPLTRIVSDVVISKTSTVKRSTQLGSFKKPPMAVSYKPGDSSDDELQEDIGKRTGNFDGVSSRRALVRKPRGDIIPTKFGTPRNSDKAETNEQMLLCLEIAASGKKRYSAGDGLAGEISLRPQRDRPNVWEPVHSLTNDKAGAWLEIDTAKVHEVFFNAASRHVVIRRPLKTHAGATVSLRFKTVDDAAHFIQTVPSDRCRETSVEPLEKRAETLYFKATQRDGVCEELGITSPQAQYKPAPEPVDRSPSVEPVRTRRWSIKDNMLRAHRDEAESDNGDLVAATKKTLSSYSPKPSTNRKTRSVCLDLTPEKKIQRWSEKNPHWKDLWGKSLVFPATGKSRTIVDKDDIPRLDDGEFLNDNLISFYIRYLQTRLEQERPELLKRIYFFSSFFFDKLRPEKGKVNYDGVKSWTAKVDIFSYDYVIVPVNENAHWYLAIICNLPNTLPVRDSGLAHTTGVAEALQDLSVDEDSIVTIGRDNANEDGRADSAEPAKHQSAHPSPPACDVVASSPPSQTSIRLKADGNQPKIITLDSLGSPHSRTCTILRAYLSLEAKNRKGCELEVTPAGSTAKHLPAQENYWDCGVFLLGYLERFLEDPDNVALKLIQRSQMGWDINPSALRVQIRDLIFELQEVQTTRLAEEERARKALKLARSPGSVCTPRKNEPGTLCDEQDMARKKLPQTPVARSPTAIPAHDSLQMVLDVIRSSPDNSLRDSPAVSRSGSDSSSKLILEARNGMQSPKPPKFLEKMVDSSPEDGREKTVDVEAIAAETPKKRARKDEEHATGCSKRRPAPEFSAGNIVHSIEEDDADAIVLTCARYDGIQRHDRTS</sequence>
<accession>A0A8K0SSR3</accession>
<proteinExistence type="inferred from homology"/>
<reference evidence="8" key="1">
    <citation type="journal article" date="2021" name="Nat. Commun.">
        <title>Genetic determinants of endophytism in the Arabidopsis root mycobiome.</title>
        <authorList>
            <person name="Mesny F."/>
            <person name="Miyauchi S."/>
            <person name="Thiergart T."/>
            <person name="Pickel B."/>
            <person name="Atanasova L."/>
            <person name="Karlsson M."/>
            <person name="Huettel B."/>
            <person name="Barry K.W."/>
            <person name="Haridas S."/>
            <person name="Chen C."/>
            <person name="Bauer D."/>
            <person name="Andreopoulos W."/>
            <person name="Pangilinan J."/>
            <person name="LaButti K."/>
            <person name="Riley R."/>
            <person name="Lipzen A."/>
            <person name="Clum A."/>
            <person name="Drula E."/>
            <person name="Henrissat B."/>
            <person name="Kohler A."/>
            <person name="Grigoriev I.V."/>
            <person name="Martin F.M."/>
            <person name="Hacquard S."/>
        </authorList>
    </citation>
    <scope>NUCLEOTIDE SEQUENCE</scope>
    <source>
        <strain evidence="8">MPI-CAGE-CH-0235</strain>
    </source>
</reference>
<feature type="compositionally biased region" description="Basic and acidic residues" evidence="6">
    <location>
        <begin position="32"/>
        <end position="59"/>
    </location>
</feature>
<feature type="region of interest" description="Disordered" evidence="6">
    <location>
        <begin position="897"/>
        <end position="945"/>
    </location>
</feature>
<keyword evidence="2" id="KW-0597">Phosphoprotein</keyword>
<dbReference type="EMBL" id="JAGPNK010000007">
    <property type="protein sequence ID" value="KAH7318501.1"/>
    <property type="molecule type" value="Genomic_DNA"/>
</dbReference>
<dbReference type="OrthoDB" id="442460at2759"/>
<dbReference type="GO" id="GO:0005737">
    <property type="term" value="C:cytoplasm"/>
    <property type="evidence" value="ECO:0007669"/>
    <property type="project" value="TreeGrafter"/>
</dbReference>
<gene>
    <name evidence="8" type="ORF">B0I35DRAFT_244465</name>
</gene>
<feature type="region of interest" description="Disordered" evidence="6">
    <location>
        <begin position="854"/>
        <end position="874"/>
    </location>
</feature>
<evidence type="ECO:0000313" key="8">
    <source>
        <dbReference type="EMBL" id="KAH7318501.1"/>
    </source>
</evidence>
<dbReference type="SUPFAM" id="SSF54001">
    <property type="entry name" value="Cysteine proteinases"/>
    <property type="match status" value="1"/>
</dbReference>
<feature type="region of interest" description="Disordered" evidence="6">
    <location>
        <begin position="625"/>
        <end position="666"/>
    </location>
</feature>
<dbReference type="Gene3D" id="3.40.395.10">
    <property type="entry name" value="Adenoviral Proteinase, Chain A"/>
    <property type="match status" value="1"/>
</dbReference>
<dbReference type="GO" id="GO:0006508">
    <property type="term" value="P:proteolysis"/>
    <property type="evidence" value="ECO:0007669"/>
    <property type="project" value="UniProtKB-KW"/>
</dbReference>
<evidence type="ECO:0000313" key="9">
    <source>
        <dbReference type="Proteomes" id="UP000813444"/>
    </source>
</evidence>
<dbReference type="PANTHER" id="PTHR46896">
    <property type="entry name" value="SENTRIN-SPECIFIC PROTEASE"/>
    <property type="match status" value="1"/>
</dbReference>
<comment type="similarity">
    <text evidence="1">Belongs to the peptidase C48 family.</text>
</comment>
<dbReference type="GO" id="GO:0016926">
    <property type="term" value="P:protein desumoylation"/>
    <property type="evidence" value="ECO:0007669"/>
    <property type="project" value="TreeGrafter"/>
</dbReference>
<dbReference type="GO" id="GO:0005634">
    <property type="term" value="C:nucleus"/>
    <property type="evidence" value="ECO:0007669"/>
    <property type="project" value="TreeGrafter"/>
</dbReference>
<keyword evidence="5" id="KW-0378">Hydrolase</keyword>
<dbReference type="Proteomes" id="UP000813444">
    <property type="component" value="Unassembled WGS sequence"/>
</dbReference>
<dbReference type="Pfam" id="PF25424">
    <property type="entry name" value="PH_35"/>
    <property type="match status" value="1"/>
</dbReference>
<evidence type="ECO:0000256" key="4">
    <source>
        <dbReference type="ARBA" id="ARBA00022786"/>
    </source>
</evidence>
<protein>
    <recommendedName>
        <fullName evidence="7">Ubiquitin-like protease family profile domain-containing protein</fullName>
    </recommendedName>
</protein>
<evidence type="ECO:0000256" key="5">
    <source>
        <dbReference type="ARBA" id="ARBA00022801"/>
    </source>
</evidence>
<evidence type="ECO:0000256" key="6">
    <source>
        <dbReference type="SAM" id="MobiDB-lite"/>
    </source>
</evidence>
<dbReference type="GO" id="GO:0070139">
    <property type="term" value="F:SUMO-specific endopeptidase activity"/>
    <property type="evidence" value="ECO:0007669"/>
    <property type="project" value="TreeGrafter"/>
</dbReference>
<feature type="region of interest" description="Disordered" evidence="6">
    <location>
        <begin position="1"/>
        <end position="83"/>
    </location>
</feature>
<dbReference type="PROSITE" id="PS50600">
    <property type="entry name" value="ULP_PROTEASE"/>
    <property type="match status" value="1"/>
</dbReference>
<organism evidence="8 9">
    <name type="scientific">Stachybotrys elegans</name>
    <dbReference type="NCBI Taxonomy" id="80388"/>
    <lineage>
        <taxon>Eukaryota</taxon>
        <taxon>Fungi</taxon>
        <taxon>Dikarya</taxon>
        <taxon>Ascomycota</taxon>
        <taxon>Pezizomycotina</taxon>
        <taxon>Sordariomycetes</taxon>
        <taxon>Hypocreomycetidae</taxon>
        <taxon>Hypocreales</taxon>
        <taxon>Stachybotryaceae</taxon>
        <taxon>Stachybotrys</taxon>
    </lineage>
</organism>
<keyword evidence="9" id="KW-1185">Reference proteome</keyword>
<evidence type="ECO:0000256" key="3">
    <source>
        <dbReference type="ARBA" id="ARBA00022670"/>
    </source>
</evidence>
<dbReference type="InterPro" id="IPR038765">
    <property type="entry name" value="Papain-like_cys_pep_sf"/>
</dbReference>
<feature type="compositionally biased region" description="Basic and acidic residues" evidence="6">
    <location>
        <begin position="897"/>
        <end position="910"/>
    </location>
</feature>
<dbReference type="AlphaFoldDB" id="A0A8K0SSR3"/>
<keyword evidence="3" id="KW-0645">Protease</keyword>
<dbReference type="Pfam" id="PF02902">
    <property type="entry name" value="Peptidase_C48"/>
    <property type="match status" value="1"/>
</dbReference>
<feature type="domain" description="Ubiquitin-like protease family profile" evidence="7">
    <location>
        <begin position="489"/>
        <end position="740"/>
    </location>
</feature>
<feature type="compositionally biased region" description="Polar residues" evidence="6">
    <location>
        <begin position="60"/>
        <end position="70"/>
    </location>
</feature>
<feature type="compositionally biased region" description="Basic and acidic residues" evidence="6">
    <location>
        <begin position="71"/>
        <end position="83"/>
    </location>
</feature>
<comment type="caution">
    <text evidence="8">The sequence shown here is derived from an EMBL/GenBank/DDBJ whole genome shotgun (WGS) entry which is preliminary data.</text>
</comment>
<feature type="compositionally biased region" description="Polar residues" evidence="6">
    <location>
        <begin position="1"/>
        <end position="12"/>
    </location>
</feature>
<name>A0A8K0SSR3_9HYPO</name>
<feature type="region of interest" description="Disordered" evidence="6">
    <location>
        <begin position="801"/>
        <end position="822"/>
    </location>
</feature>
<keyword evidence="4" id="KW-0833">Ubl conjugation pathway</keyword>
<dbReference type="InterPro" id="IPR003653">
    <property type="entry name" value="Peptidase_C48_C"/>
</dbReference>
<dbReference type="InterPro" id="IPR051947">
    <property type="entry name" value="Sentrin-specific_protease"/>
</dbReference>
<dbReference type="PANTHER" id="PTHR46896:SF3">
    <property type="entry name" value="FI06413P-RELATED"/>
    <property type="match status" value="1"/>
</dbReference>
<dbReference type="InterPro" id="IPR057501">
    <property type="entry name" value="DeUb_enz_PH"/>
</dbReference>